<dbReference type="OrthoDB" id="10006023at2759"/>
<feature type="region of interest" description="Disordered" evidence="9">
    <location>
        <begin position="1"/>
        <end position="65"/>
    </location>
</feature>
<name>A0A9W8DTW8_9FUNG</name>
<dbReference type="SUPFAM" id="SSF48452">
    <property type="entry name" value="TPR-like"/>
    <property type="match status" value="1"/>
</dbReference>
<proteinExistence type="inferred from homology"/>
<feature type="region of interest" description="Disordered" evidence="9">
    <location>
        <begin position="294"/>
        <end position="327"/>
    </location>
</feature>
<reference evidence="10" key="1">
    <citation type="submission" date="2022-07" db="EMBL/GenBank/DDBJ databases">
        <title>Phylogenomic reconstructions and comparative analyses of Kickxellomycotina fungi.</title>
        <authorList>
            <person name="Reynolds N.K."/>
            <person name="Stajich J.E."/>
            <person name="Barry K."/>
            <person name="Grigoriev I.V."/>
            <person name="Crous P."/>
            <person name="Smith M.E."/>
        </authorList>
    </citation>
    <scope>NUCLEOTIDE SEQUENCE</scope>
    <source>
        <strain evidence="10">NBRC 100468</strain>
    </source>
</reference>
<keyword evidence="4" id="KW-0963">Cytoplasm</keyword>
<evidence type="ECO:0000313" key="10">
    <source>
        <dbReference type="EMBL" id="KAJ1918524.1"/>
    </source>
</evidence>
<organism evidence="10 11">
    <name type="scientific">Mycoemilia scoparia</name>
    <dbReference type="NCBI Taxonomy" id="417184"/>
    <lineage>
        <taxon>Eukaryota</taxon>
        <taxon>Fungi</taxon>
        <taxon>Fungi incertae sedis</taxon>
        <taxon>Zoopagomycota</taxon>
        <taxon>Kickxellomycotina</taxon>
        <taxon>Kickxellomycetes</taxon>
        <taxon>Kickxellales</taxon>
        <taxon>Kickxellaceae</taxon>
        <taxon>Mycoemilia</taxon>
    </lineage>
</organism>
<evidence type="ECO:0000256" key="4">
    <source>
        <dbReference type="ARBA" id="ARBA00022490"/>
    </source>
</evidence>
<dbReference type="PROSITE" id="PS50005">
    <property type="entry name" value="TPR"/>
    <property type="match status" value="3"/>
</dbReference>
<dbReference type="Gene3D" id="1.25.40.10">
    <property type="entry name" value="Tetratricopeptide repeat domain"/>
    <property type="match status" value="1"/>
</dbReference>
<evidence type="ECO:0000313" key="11">
    <source>
        <dbReference type="Proteomes" id="UP001150538"/>
    </source>
</evidence>
<protein>
    <recommendedName>
        <fullName evidence="12">Peroxin-5</fullName>
    </recommendedName>
</protein>
<comment type="subcellular location">
    <subcellularLocation>
        <location evidence="2">Cytoplasm</location>
    </subcellularLocation>
    <subcellularLocation>
        <location evidence="1">Peroxisome</location>
    </subcellularLocation>
</comment>
<gene>
    <name evidence="10" type="ORF">H4219_002538</name>
</gene>
<dbReference type="InterPro" id="IPR011990">
    <property type="entry name" value="TPR-like_helical_dom_sf"/>
</dbReference>
<dbReference type="GO" id="GO:0005829">
    <property type="term" value="C:cytosol"/>
    <property type="evidence" value="ECO:0007669"/>
    <property type="project" value="TreeGrafter"/>
</dbReference>
<dbReference type="SMART" id="SM00028">
    <property type="entry name" value="TPR"/>
    <property type="match status" value="4"/>
</dbReference>
<comment type="caution">
    <text evidence="10">The sequence shown here is derived from an EMBL/GenBank/DDBJ whole genome shotgun (WGS) entry which is preliminary data.</text>
</comment>
<dbReference type="InterPro" id="IPR024111">
    <property type="entry name" value="PEX5/PEX5L"/>
</dbReference>
<evidence type="ECO:0000256" key="7">
    <source>
        <dbReference type="ARBA" id="ARBA00023140"/>
    </source>
</evidence>
<sequence length="784" mass="86232">MSGFSELVGAGGADCGPGNPMAGLMKQFDHDRSLEQDRYGSGPAGPSSAKRDFRQTFRNNVPAGPPMGQMTDEFHRQMNAGPHQQGPVGPNAFNFNDFHRELNRTAGPAAPMQRHGADNWANDFAKQASAGPSTSGQHDAFEKVFQQHSMAMPPPHMSQQTLGPMAMRPNNWASEFSNARIPGPIASSVAQVKPQASAHEDTLQRAFNEARFHAQGIPMVNPMISTQVPIQQNDSATDIKTDKDGARDHLAELAGQVLESAKTSANPKFKTSEFFAFMQQLRDGDATIENNQVTTTTANATSTAADKTADPKGKSVEGSGSTWASEFESRVEGLANRAGMSKSDDPTVWTQEFAKGIEKDWAEEFETSLDGPLKDSNVSAAPKDWAEEFTQKEEMIKLDEAFTHASGEAPDWVTQYRKNIEPLLNETDKEWDDIEKAWDNYHPGSTGYLATDPALNVYNFQRENPFEQLSSDELSRTIDQIQRDPTSTSLGDAILALEASVNKNPQDARAWTLLGIKQQENEQEQASIAALRKAISIDPNALDAHIALAVSYTNENYHTDAYGELHEWLSRHPKYKSIVPHNGAERMKSPTNRKEYVQELFLQAARQAPGQEWDPDVQIALGVIFNISEEYDKAVDCFRAALSKRPSDYMVWNKLGATLANARKSPEATSAYFKALELQPSYIRARYNLAIASINMNHHREAAEHLLGALALQKRESQRPAGATAPNGGVGADGASGTGFIPASAMSNNIWVTLRMTMYMLNMPDLANACEAQDLEAFRTKFDF</sequence>
<dbReference type="PANTHER" id="PTHR10130">
    <property type="entry name" value="PEROXISOMAL TARGETING SIGNAL 1 RECEPTOR PEX5"/>
    <property type="match status" value="1"/>
</dbReference>
<comment type="similarity">
    <text evidence="3">Belongs to the peroxisomal targeting signal receptor family.</text>
</comment>
<accession>A0A9W8DTW8</accession>
<evidence type="ECO:0000256" key="3">
    <source>
        <dbReference type="ARBA" id="ARBA00005348"/>
    </source>
</evidence>
<dbReference type="AlphaFoldDB" id="A0A9W8DTW8"/>
<evidence type="ECO:0008006" key="12">
    <source>
        <dbReference type="Google" id="ProtNLM"/>
    </source>
</evidence>
<keyword evidence="7" id="KW-0576">Peroxisome</keyword>
<keyword evidence="6 8" id="KW-0802">TPR repeat</keyword>
<feature type="repeat" description="TPR" evidence="8">
    <location>
        <begin position="615"/>
        <end position="648"/>
    </location>
</feature>
<feature type="repeat" description="TPR" evidence="8">
    <location>
        <begin position="508"/>
        <end position="541"/>
    </location>
</feature>
<dbReference type="GO" id="GO:0005052">
    <property type="term" value="F:peroxisome matrix targeting signal-1 binding"/>
    <property type="evidence" value="ECO:0007669"/>
    <property type="project" value="TreeGrafter"/>
</dbReference>
<evidence type="ECO:0000256" key="6">
    <source>
        <dbReference type="ARBA" id="ARBA00022803"/>
    </source>
</evidence>
<dbReference type="Proteomes" id="UP001150538">
    <property type="component" value="Unassembled WGS sequence"/>
</dbReference>
<dbReference type="InterPro" id="IPR019734">
    <property type="entry name" value="TPR_rpt"/>
</dbReference>
<evidence type="ECO:0000256" key="5">
    <source>
        <dbReference type="ARBA" id="ARBA00022737"/>
    </source>
</evidence>
<feature type="compositionally biased region" description="Basic and acidic residues" evidence="9">
    <location>
        <begin position="27"/>
        <end position="38"/>
    </location>
</feature>
<dbReference type="Pfam" id="PF13181">
    <property type="entry name" value="TPR_8"/>
    <property type="match status" value="1"/>
</dbReference>
<dbReference type="GO" id="GO:0005778">
    <property type="term" value="C:peroxisomal membrane"/>
    <property type="evidence" value="ECO:0007669"/>
    <property type="project" value="TreeGrafter"/>
</dbReference>
<dbReference type="EMBL" id="JANBPU010000043">
    <property type="protein sequence ID" value="KAJ1918524.1"/>
    <property type="molecule type" value="Genomic_DNA"/>
</dbReference>
<dbReference type="GO" id="GO:0016560">
    <property type="term" value="P:protein import into peroxisome matrix, docking"/>
    <property type="evidence" value="ECO:0007669"/>
    <property type="project" value="TreeGrafter"/>
</dbReference>
<evidence type="ECO:0000256" key="1">
    <source>
        <dbReference type="ARBA" id="ARBA00004275"/>
    </source>
</evidence>
<feature type="repeat" description="TPR" evidence="8">
    <location>
        <begin position="649"/>
        <end position="682"/>
    </location>
</feature>
<feature type="compositionally biased region" description="Low complexity" evidence="9">
    <location>
        <begin position="294"/>
        <end position="306"/>
    </location>
</feature>
<evidence type="ECO:0000256" key="2">
    <source>
        <dbReference type="ARBA" id="ARBA00004496"/>
    </source>
</evidence>
<keyword evidence="11" id="KW-1185">Reference proteome</keyword>
<evidence type="ECO:0000256" key="9">
    <source>
        <dbReference type="SAM" id="MobiDB-lite"/>
    </source>
</evidence>
<evidence type="ECO:0000256" key="8">
    <source>
        <dbReference type="PROSITE-ProRule" id="PRU00339"/>
    </source>
</evidence>
<keyword evidence="5" id="KW-0677">Repeat</keyword>
<dbReference type="PANTHER" id="PTHR10130:SF0">
    <property type="entry name" value="GH08708P"/>
    <property type="match status" value="1"/>
</dbReference>